<dbReference type="EMBL" id="LLVT01000001">
    <property type="protein sequence ID" value="KSW13605.1"/>
    <property type="molecule type" value="Genomic_DNA"/>
</dbReference>
<organism evidence="2 3">
    <name type="scientific">Schaalia odontolytica</name>
    <dbReference type="NCBI Taxonomy" id="1660"/>
    <lineage>
        <taxon>Bacteria</taxon>
        <taxon>Bacillati</taxon>
        <taxon>Actinomycetota</taxon>
        <taxon>Actinomycetes</taxon>
        <taxon>Actinomycetales</taxon>
        <taxon>Actinomycetaceae</taxon>
        <taxon>Schaalia</taxon>
    </lineage>
</organism>
<dbReference type="InterPro" id="IPR002938">
    <property type="entry name" value="FAD-bd"/>
</dbReference>
<dbReference type="AlphaFoldDB" id="A0A0V8RZV0"/>
<dbReference type="InterPro" id="IPR050407">
    <property type="entry name" value="Geranylgeranyl_reductase"/>
</dbReference>
<gene>
    <name evidence="2" type="ORF">APY09_04515</name>
</gene>
<feature type="domain" description="FAD-binding" evidence="1">
    <location>
        <begin position="11"/>
        <end position="348"/>
    </location>
</feature>
<accession>A0A0V8RZV0</accession>
<reference evidence="2 3" key="1">
    <citation type="submission" date="2015-10" db="EMBL/GenBank/DDBJ databases">
        <title>Draft Genome of Actinomyces odontolyticus subsp. actinosynbacter strain XH001.</title>
        <authorList>
            <person name="Mclean J.S."/>
            <person name="He X."/>
        </authorList>
    </citation>
    <scope>NUCLEOTIDE SEQUENCE [LARGE SCALE GENOMIC DNA]</scope>
    <source>
        <strain evidence="2 3">XH001</strain>
    </source>
</reference>
<dbReference type="PRINTS" id="PR00420">
    <property type="entry name" value="RNGMNOXGNASE"/>
</dbReference>
<dbReference type="Pfam" id="PF01494">
    <property type="entry name" value="FAD_binding_3"/>
    <property type="match status" value="1"/>
</dbReference>
<evidence type="ECO:0000259" key="1">
    <source>
        <dbReference type="Pfam" id="PF01494"/>
    </source>
</evidence>
<evidence type="ECO:0000313" key="3">
    <source>
        <dbReference type="Proteomes" id="UP000054686"/>
    </source>
</evidence>
<dbReference type="InterPro" id="IPR011777">
    <property type="entry name" value="Geranylgeranyl_Rdtase_fam"/>
</dbReference>
<protein>
    <submittedName>
        <fullName evidence="2">Drug:proton antiporter</fullName>
    </submittedName>
</protein>
<proteinExistence type="predicted"/>
<dbReference type="SUPFAM" id="SSF51905">
    <property type="entry name" value="FAD/NAD(P)-binding domain"/>
    <property type="match status" value="1"/>
</dbReference>
<name>A0A0V8RZV0_9ACTO</name>
<dbReference type="NCBIfam" id="TIGR02032">
    <property type="entry name" value="GG-red-SF"/>
    <property type="match status" value="1"/>
</dbReference>
<comment type="caution">
    <text evidence="2">The sequence shown here is derived from an EMBL/GenBank/DDBJ whole genome shotgun (WGS) entry which is preliminary data.</text>
</comment>
<dbReference type="Proteomes" id="UP000054686">
    <property type="component" value="Unassembled WGS sequence"/>
</dbReference>
<dbReference type="GO" id="GO:0016628">
    <property type="term" value="F:oxidoreductase activity, acting on the CH-CH group of donors, NAD or NADP as acceptor"/>
    <property type="evidence" value="ECO:0007669"/>
    <property type="project" value="InterPro"/>
</dbReference>
<evidence type="ECO:0000313" key="2">
    <source>
        <dbReference type="EMBL" id="KSW13605.1"/>
    </source>
</evidence>
<dbReference type="InterPro" id="IPR036188">
    <property type="entry name" value="FAD/NAD-bd_sf"/>
</dbReference>
<dbReference type="PANTHER" id="PTHR42685:SF22">
    <property type="entry name" value="CONDITIONED MEDIUM FACTOR RECEPTOR 1"/>
    <property type="match status" value="1"/>
</dbReference>
<dbReference type="PANTHER" id="PTHR42685">
    <property type="entry name" value="GERANYLGERANYL DIPHOSPHATE REDUCTASE"/>
    <property type="match status" value="1"/>
</dbReference>
<dbReference type="OrthoDB" id="9795712at2"/>
<dbReference type="GO" id="GO:0071949">
    <property type="term" value="F:FAD binding"/>
    <property type="evidence" value="ECO:0007669"/>
    <property type="project" value="InterPro"/>
</dbReference>
<dbReference type="Gene3D" id="3.50.50.60">
    <property type="entry name" value="FAD/NAD(P)-binding domain"/>
    <property type="match status" value="1"/>
</dbReference>
<sequence length="426" mass="45456">MASTMPSDMSADVVVVGAGPGGSSTAYHLARAGLDVVLLEKSPFPRDKICGDGLTPAAVHELIAMGVDTTGWMRNRGLTVIGGGHTVHMDWPDQKSLPGYGMTRARMDLDHALAQRAVEAGARLYEGVTVIGAIQDGSGRVVGVQAKSGRGKNATTTSVRASIVVDAGGVAARLATSLGLEKKMNRPMGVAARAYFHSPRGNEEWMESHLELWSGTPGASDLLPGYGWIFPMGDGIVNVGLGSVASRAGATNLPYREVFKTWTANLPEEWGFTPENQIGQLRSAALPMSFNRKPHYTQGLVLVGDAGGMVSPYNGEGIAPAMKAGRYAASCIAQALSRSHRAGIDRAMSEYPHMLRDEYGGYYQLGRIFVALIENPTIMRTCTNVGLPIPRLMTLVHKLLSDGYERTGGDFDDQLITMLTKVVRPA</sequence>